<dbReference type="InterPro" id="IPR014284">
    <property type="entry name" value="RNA_pol_sigma-70_dom"/>
</dbReference>
<dbReference type="InterPro" id="IPR036388">
    <property type="entry name" value="WH-like_DNA-bd_sf"/>
</dbReference>
<evidence type="ECO:0000259" key="5">
    <source>
        <dbReference type="Pfam" id="PF08281"/>
    </source>
</evidence>
<proteinExistence type="inferred from homology"/>
<dbReference type="Gene3D" id="1.10.1740.10">
    <property type="match status" value="1"/>
</dbReference>
<sequence length="182" mass="20084">MFGRGRAADTADAIERHIPALRRFAWALLRDGTAADDLVQDCLERALSRWHLRRAEGDLRAWLFTILHNLFLNGRRGAGRRGDVVPVEGDTGEAFADEAAGTAAESLLVWRDALAGLAALPEEQRVVLLLVGVEDFSYEETARLLGVPLGTVMSRLSRGRARLHRLIEGEDAPARPALRRVK</sequence>
<evidence type="ECO:0000256" key="1">
    <source>
        <dbReference type="ARBA" id="ARBA00010641"/>
    </source>
</evidence>
<dbReference type="InterPro" id="IPR053866">
    <property type="entry name" value="PhyR_sigma2"/>
</dbReference>
<dbReference type="GO" id="GO:0006352">
    <property type="term" value="P:DNA-templated transcription initiation"/>
    <property type="evidence" value="ECO:0007669"/>
    <property type="project" value="InterPro"/>
</dbReference>
<dbReference type="GO" id="GO:0003677">
    <property type="term" value="F:DNA binding"/>
    <property type="evidence" value="ECO:0007669"/>
    <property type="project" value="InterPro"/>
</dbReference>
<dbReference type="Gene3D" id="1.10.10.10">
    <property type="entry name" value="Winged helix-like DNA-binding domain superfamily/Winged helix DNA-binding domain"/>
    <property type="match status" value="1"/>
</dbReference>
<keyword evidence="8" id="KW-1185">Reference proteome</keyword>
<keyword evidence="3" id="KW-0731">Sigma factor</keyword>
<dbReference type="PANTHER" id="PTHR43133:SF25">
    <property type="entry name" value="RNA POLYMERASE SIGMA FACTOR RFAY-RELATED"/>
    <property type="match status" value="1"/>
</dbReference>
<evidence type="ECO:0000259" key="6">
    <source>
        <dbReference type="Pfam" id="PF22029"/>
    </source>
</evidence>
<dbReference type="PANTHER" id="PTHR43133">
    <property type="entry name" value="RNA POLYMERASE ECF-TYPE SIGMA FACTO"/>
    <property type="match status" value="1"/>
</dbReference>
<evidence type="ECO:0000313" key="8">
    <source>
        <dbReference type="Proteomes" id="UP000317078"/>
    </source>
</evidence>
<dbReference type="RefSeq" id="WP_140883767.1">
    <property type="nucleotide sequence ID" value="NZ_RCZP01000011.1"/>
</dbReference>
<protein>
    <submittedName>
        <fullName evidence="7">Sigma-70 family RNA polymerase sigma factor</fullName>
    </submittedName>
</protein>
<evidence type="ECO:0000256" key="3">
    <source>
        <dbReference type="ARBA" id="ARBA00023082"/>
    </source>
</evidence>
<dbReference type="GO" id="GO:0016987">
    <property type="term" value="F:sigma factor activity"/>
    <property type="evidence" value="ECO:0007669"/>
    <property type="project" value="UniProtKB-KW"/>
</dbReference>
<comment type="caution">
    <text evidence="7">The sequence shown here is derived from an EMBL/GenBank/DDBJ whole genome shotgun (WGS) entry which is preliminary data.</text>
</comment>
<dbReference type="SUPFAM" id="SSF88946">
    <property type="entry name" value="Sigma2 domain of RNA polymerase sigma factors"/>
    <property type="match status" value="1"/>
</dbReference>
<feature type="domain" description="PhyR sigma2" evidence="6">
    <location>
        <begin position="14"/>
        <end position="68"/>
    </location>
</feature>
<evidence type="ECO:0000256" key="4">
    <source>
        <dbReference type="ARBA" id="ARBA00023163"/>
    </source>
</evidence>
<keyword evidence="4" id="KW-0804">Transcription</keyword>
<dbReference type="OrthoDB" id="9803470at2"/>
<dbReference type="InterPro" id="IPR013325">
    <property type="entry name" value="RNA_pol_sigma_r2"/>
</dbReference>
<dbReference type="NCBIfam" id="TIGR02937">
    <property type="entry name" value="sigma70-ECF"/>
    <property type="match status" value="1"/>
</dbReference>
<dbReference type="InterPro" id="IPR039425">
    <property type="entry name" value="RNA_pol_sigma-70-like"/>
</dbReference>
<dbReference type="SUPFAM" id="SSF88659">
    <property type="entry name" value="Sigma3 and sigma4 domains of RNA polymerase sigma factors"/>
    <property type="match status" value="1"/>
</dbReference>
<dbReference type="InterPro" id="IPR013249">
    <property type="entry name" value="RNA_pol_sigma70_r4_t2"/>
</dbReference>
<accession>A0A502G2V6</accession>
<dbReference type="CDD" id="cd06171">
    <property type="entry name" value="Sigma70_r4"/>
    <property type="match status" value="1"/>
</dbReference>
<dbReference type="Pfam" id="PF22029">
    <property type="entry name" value="PhyR_sigma2"/>
    <property type="match status" value="1"/>
</dbReference>
<name>A0A502G2V6_9PROT</name>
<gene>
    <name evidence="7" type="ORF">EAH89_13140</name>
</gene>
<comment type="similarity">
    <text evidence="1">Belongs to the sigma-70 factor family. ECF subfamily.</text>
</comment>
<dbReference type="Pfam" id="PF08281">
    <property type="entry name" value="Sigma70_r4_2"/>
    <property type="match status" value="1"/>
</dbReference>
<evidence type="ECO:0000256" key="2">
    <source>
        <dbReference type="ARBA" id="ARBA00023015"/>
    </source>
</evidence>
<organism evidence="7 8">
    <name type="scientific">Muricoccus nepalensis</name>
    <dbReference type="NCBI Taxonomy" id="1854500"/>
    <lineage>
        <taxon>Bacteria</taxon>
        <taxon>Pseudomonadati</taxon>
        <taxon>Pseudomonadota</taxon>
        <taxon>Alphaproteobacteria</taxon>
        <taxon>Acetobacterales</taxon>
        <taxon>Roseomonadaceae</taxon>
        <taxon>Muricoccus</taxon>
    </lineage>
</organism>
<dbReference type="InterPro" id="IPR013324">
    <property type="entry name" value="RNA_pol_sigma_r3/r4-like"/>
</dbReference>
<dbReference type="EMBL" id="RCZP01000011">
    <property type="protein sequence ID" value="TPG55881.1"/>
    <property type="molecule type" value="Genomic_DNA"/>
</dbReference>
<evidence type="ECO:0000313" key="7">
    <source>
        <dbReference type="EMBL" id="TPG55881.1"/>
    </source>
</evidence>
<keyword evidence="2" id="KW-0805">Transcription regulation</keyword>
<feature type="domain" description="RNA polymerase sigma factor 70 region 4 type 2" evidence="5">
    <location>
        <begin position="117"/>
        <end position="163"/>
    </location>
</feature>
<dbReference type="Proteomes" id="UP000317078">
    <property type="component" value="Unassembled WGS sequence"/>
</dbReference>
<reference evidence="7 8" key="1">
    <citation type="journal article" date="2019" name="Environ. Microbiol.">
        <title>Species interactions and distinct microbial communities in high Arctic permafrost affected cryosols are associated with the CH4 and CO2 gas fluxes.</title>
        <authorList>
            <person name="Altshuler I."/>
            <person name="Hamel J."/>
            <person name="Turney S."/>
            <person name="Magnuson E."/>
            <person name="Levesque R."/>
            <person name="Greer C."/>
            <person name="Whyte L.G."/>
        </authorList>
    </citation>
    <scope>NUCLEOTIDE SEQUENCE [LARGE SCALE GENOMIC DNA]</scope>
    <source>
        <strain evidence="7 8">S9.3B</strain>
    </source>
</reference>
<dbReference type="AlphaFoldDB" id="A0A502G2V6"/>